<dbReference type="Proteomes" id="UP000729402">
    <property type="component" value="Unassembled WGS sequence"/>
</dbReference>
<sequence length="122" mass="12865">MLHHSSGMQPCSSGVRMLRWPACALGQVVHNAHVPVSVPALQPSRRKILLLRVLQHTNGDGEGSTMARASGKERPTMAGADGGEGPAMARPVATEQGHWQLSSTAAASTRAPSPLAMRRGRL</sequence>
<evidence type="ECO:0000256" key="1">
    <source>
        <dbReference type="SAM" id="MobiDB-lite"/>
    </source>
</evidence>
<feature type="region of interest" description="Disordered" evidence="1">
    <location>
        <begin position="59"/>
        <end position="122"/>
    </location>
</feature>
<gene>
    <name evidence="2" type="ORF">GUJ93_ZPchr0002g23486</name>
</gene>
<comment type="caution">
    <text evidence="2">The sequence shown here is derived from an EMBL/GenBank/DDBJ whole genome shotgun (WGS) entry which is preliminary data.</text>
</comment>
<dbReference type="EMBL" id="JAAALK010000287">
    <property type="protein sequence ID" value="KAG8056528.1"/>
    <property type="molecule type" value="Genomic_DNA"/>
</dbReference>
<proteinExistence type="predicted"/>
<evidence type="ECO:0000313" key="2">
    <source>
        <dbReference type="EMBL" id="KAG8056528.1"/>
    </source>
</evidence>
<dbReference type="AlphaFoldDB" id="A0A8J5S1F0"/>
<accession>A0A8J5S1F0</accession>
<organism evidence="2 3">
    <name type="scientific">Zizania palustris</name>
    <name type="common">Northern wild rice</name>
    <dbReference type="NCBI Taxonomy" id="103762"/>
    <lineage>
        <taxon>Eukaryota</taxon>
        <taxon>Viridiplantae</taxon>
        <taxon>Streptophyta</taxon>
        <taxon>Embryophyta</taxon>
        <taxon>Tracheophyta</taxon>
        <taxon>Spermatophyta</taxon>
        <taxon>Magnoliopsida</taxon>
        <taxon>Liliopsida</taxon>
        <taxon>Poales</taxon>
        <taxon>Poaceae</taxon>
        <taxon>BOP clade</taxon>
        <taxon>Oryzoideae</taxon>
        <taxon>Oryzeae</taxon>
        <taxon>Zizaniinae</taxon>
        <taxon>Zizania</taxon>
    </lineage>
</organism>
<name>A0A8J5S1F0_ZIZPA</name>
<protein>
    <submittedName>
        <fullName evidence="2">Uncharacterized protein</fullName>
    </submittedName>
</protein>
<evidence type="ECO:0000313" key="3">
    <source>
        <dbReference type="Proteomes" id="UP000729402"/>
    </source>
</evidence>
<reference evidence="2" key="1">
    <citation type="journal article" date="2021" name="bioRxiv">
        <title>Whole Genome Assembly and Annotation of Northern Wild Rice, Zizania palustris L., Supports a Whole Genome Duplication in the Zizania Genus.</title>
        <authorList>
            <person name="Haas M."/>
            <person name="Kono T."/>
            <person name="Macchietto M."/>
            <person name="Millas R."/>
            <person name="McGilp L."/>
            <person name="Shao M."/>
            <person name="Duquette J."/>
            <person name="Hirsch C.N."/>
            <person name="Kimball J."/>
        </authorList>
    </citation>
    <scope>NUCLEOTIDE SEQUENCE</scope>
    <source>
        <tissue evidence="2">Fresh leaf tissue</tissue>
    </source>
</reference>
<reference evidence="2" key="2">
    <citation type="submission" date="2021-02" db="EMBL/GenBank/DDBJ databases">
        <authorList>
            <person name="Kimball J.A."/>
            <person name="Haas M.W."/>
            <person name="Macchietto M."/>
            <person name="Kono T."/>
            <person name="Duquette J."/>
            <person name="Shao M."/>
        </authorList>
    </citation>
    <scope>NUCLEOTIDE SEQUENCE</scope>
    <source>
        <tissue evidence="2">Fresh leaf tissue</tissue>
    </source>
</reference>
<feature type="compositionally biased region" description="Low complexity" evidence="1">
    <location>
        <begin position="101"/>
        <end position="116"/>
    </location>
</feature>
<keyword evidence="3" id="KW-1185">Reference proteome</keyword>